<evidence type="ECO:0000313" key="2">
    <source>
        <dbReference type="EMBL" id="MBC8593406.1"/>
    </source>
</evidence>
<comment type="caution">
    <text evidence="2">The sequence shown here is derived from an EMBL/GenBank/DDBJ whole genome shotgun (WGS) entry which is preliminary data.</text>
</comment>
<evidence type="ECO:0000256" key="1">
    <source>
        <dbReference type="SAM" id="MobiDB-lite"/>
    </source>
</evidence>
<dbReference type="EMBL" id="JACRTF010000001">
    <property type="protein sequence ID" value="MBC8593406.1"/>
    <property type="molecule type" value="Genomic_DNA"/>
</dbReference>
<organism evidence="2 3">
    <name type="scientific">Jilunia laotingensis</name>
    <dbReference type="NCBI Taxonomy" id="2763675"/>
    <lineage>
        <taxon>Bacteria</taxon>
        <taxon>Pseudomonadati</taxon>
        <taxon>Bacteroidota</taxon>
        <taxon>Bacteroidia</taxon>
        <taxon>Bacteroidales</taxon>
        <taxon>Bacteroidaceae</taxon>
        <taxon>Jilunia</taxon>
    </lineage>
</organism>
<dbReference type="RefSeq" id="WP_262434547.1">
    <property type="nucleotide sequence ID" value="NZ_JACRTF010000001.1"/>
</dbReference>
<name>A0A926F4U5_9BACT</name>
<dbReference type="InterPro" id="IPR042278">
    <property type="entry name" value="Mfa-like_1_N"/>
</dbReference>
<dbReference type="Gene3D" id="2.60.40.2620">
    <property type="entry name" value="Fimbrillin-like"/>
    <property type="match status" value="1"/>
</dbReference>
<gene>
    <name evidence="2" type="ORF">H8744_09140</name>
</gene>
<keyword evidence="3" id="KW-1185">Reference proteome</keyword>
<reference evidence="2" key="1">
    <citation type="submission" date="2020-08" db="EMBL/GenBank/DDBJ databases">
        <title>Genome public.</title>
        <authorList>
            <person name="Liu C."/>
            <person name="Sun Q."/>
        </authorList>
    </citation>
    <scope>NUCLEOTIDE SEQUENCE</scope>
    <source>
        <strain evidence="2">N12</strain>
    </source>
</reference>
<dbReference type="CDD" id="cd13120">
    <property type="entry name" value="BF2867_like_N"/>
    <property type="match status" value="1"/>
</dbReference>
<dbReference type="PROSITE" id="PS51257">
    <property type="entry name" value="PROKAR_LIPOPROTEIN"/>
    <property type="match status" value="1"/>
</dbReference>
<accession>A0A926F4U5</accession>
<dbReference type="Pfam" id="PF13149">
    <property type="entry name" value="Mfa_like_1"/>
    <property type="match status" value="1"/>
</dbReference>
<feature type="region of interest" description="Disordered" evidence="1">
    <location>
        <begin position="325"/>
        <end position="350"/>
    </location>
</feature>
<protein>
    <submittedName>
        <fullName evidence="2">Fimbrillin family protein</fullName>
    </submittedName>
</protein>
<sequence length="350" mass="38086">MMIKTNDLIAMTLGLLMAFSGCQTEKETPDKPEGSIPVGFSGDMPETRAATEYGSVADLTAIGVFAYFTNGMFSESGSIPNFMYNQQVERQSVDGSWIYAPVKYWPGNTTDKISFFAYAPYVGETENSNLSFQDKGTASGFPVLGYTVPPVEADQMDFLAATPVMNRNDGNVSFKLHHTLTKVNVWVKNNDNTEGKSVTSFSITGIKSGTLIYYAPTADTDNGWKWAYPSSDVKETFTADITNFPVPNTILEGKKLLATFFLLPFGEGSQFSITYQYTAKDANDNTITQTINKENQPLPSTDSWSPGASVGYTIGIARKTVSVMQEDGSVSWEEDTGSETVKGTEGETGS</sequence>
<dbReference type="InterPro" id="IPR025049">
    <property type="entry name" value="Mfa-like_1"/>
</dbReference>
<dbReference type="AlphaFoldDB" id="A0A926F4U5"/>
<proteinExistence type="predicted"/>
<evidence type="ECO:0000313" key="3">
    <source>
        <dbReference type="Proteomes" id="UP000651085"/>
    </source>
</evidence>
<dbReference type="Proteomes" id="UP000651085">
    <property type="component" value="Unassembled WGS sequence"/>
</dbReference>